<protein>
    <submittedName>
        <fullName evidence="2">Uncharacterized protein</fullName>
    </submittedName>
</protein>
<keyword evidence="3" id="KW-1185">Reference proteome</keyword>
<evidence type="ECO:0000256" key="1">
    <source>
        <dbReference type="SAM" id="MobiDB-lite"/>
    </source>
</evidence>
<sequence>MAMKWKSLPPLFPPPPMTSFGDDGKRDSTSVSGVWREKGELLVEEVVILDLTFTWKSSRRLSLSPKYQRRKGTRSPLLLDRHENAPLELRFKDLPKLKVRCQGFD</sequence>
<proteinExistence type="predicted"/>
<dbReference type="Proteomes" id="UP000499080">
    <property type="component" value="Unassembled WGS sequence"/>
</dbReference>
<name>A0A4Y2LJW9_ARAVE</name>
<organism evidence="2 3">
    <name type="scientific">Araneus ventricosus</name>
    <name type="common">Orbweaver spider</name>
    <name type="synonym">Epeira ventricosa</name>
    <dbReference type="NCBI Taxonomy" id="182803"/>
    <lineage>
        <taxon>Eukaryota</taxon>
        <taxon>Metazoa</taxon>
        <taxon>Ecdysozoa</taxon>
        <taxon>Arthropoda</taxon>
        <taxon>Chelicerata</taxon>
        <taxon>Arachnida</taxon>
        <taxon>Araneae</taxon>
        <taxon>Araneomorphae</taxon>
        <taxon>Entelegynae</taxon>
        <taxon>Araneoidea</taxon>
        <taxon>Araneidae</taxon>
        <taxon>Araneus</taxon>
    </lineage>
</organism>
<feature type="region of interest" description="Disordered" evidence="1">
    <location>
        <begin position="1"/>
        <end position="29"/>
    </location>
</feature>
<dbReference type="AlphaFoldDB" id="A0A4Y2LJW9"/>
<reference evidence="2 3" key="1">
    <citation type="journal article" date="2019" name="Sci. Rep.">
        <title>Orb-weaving spider Araneus ventricosus genome elucidates the spidroin gene catalogue.</title>
        <authorList>
            <person name="Kono N."/>
            <person name="Nakamura H."/>
            <person name="Ohtoshi R."/>
            <person name="Moran D.A.P."/>
            <person name="Shinohara A."/>
            <person name="Yoshida Y."/>
            <person name="Fujiwara M."/>
            <person name="Mori M."/>
            <person name="Tomita M."/>
            <person name="Arakawa K."/>
        </authorList>
    </citation>
    <scope>NUCLEOTIDE SEQUENCE [LARGE SCALE GENOMIC DNA]</scope>
</reference>
<gene>
    <name evidence="2" type="ORF">AVEN_4469_1</name>
</gene>
<accession>A0A4Y2LJW9</accession>
<evidence type="ECO:0000313" key="3">
    <source>
        <dbReference type="Proteomes" id="UP000499080"/>
    </source>
</evidence>
<dbReference type="EMBL" id="BGPR01005812">
    <property type="protein sequence ID" value="GBN13627.1"/>
    <property type="molecule type" value="Genomic_DNA"/>
</dbReference>
<comment type="caution">
    <text evidence="2">The sequence shown here is derived from an EMBL/GenBank/DDBJ whole genome shotgun (WGS) entry which is preliminary data.</text>
</comment>
<evidence type="ECO:0000313" key="2">
    <source>
        <dbReference type="EMBL" id="GBN13627.1"/>
    </source>
</evidence>